<feature type="domain" description="Disease resistance R13L4/SHOC-2-like LRR" evidence="10">
    <location>
        <begin position="555"/>
        <end position="716"/>
    </location>
</feature>
<dbReference type="PANTHER" id="PTHR33463:SF198">
    <property type="entry name" value="RPP4C3"/>
    <property type="match status" value="1"/>
</dbReference>
<keyword evidence="5" id="KW-0611">Plant defense</keyword>
<keyword evidence="3" id="KW-0677">Repeat</keyword>
<comment type="caution">
    <text evidence="11">The sequence shown here is derived from an EMBL/GenBank/DDBJ whole genome shotgun (WGS) entry which is preliminary data.</text>
</comment>
<dbReference type="InterPro" id="IPR027417">
    <property type="entry name" value="P-loop_NTPase"/>
</dbReference>
<dbReference type="InterPro" id="IPR057135">
    <property type="entry name" value="At4g27190-like_LRR"/>
</dbReference>
<feature type="coiled-coil region" evidence="7">
    <location>
        <begin position="28"/>
        <end position="83"/>
    </location>
</feature>
<dbReference type="GO" id="GO:0006952">
    <property type="term" value="P:defense response"/>
    <property type="evidence" value="ECO:0007669"/>
    <property type="project" value="UniProtKB-KW"/>
</dbReference>
<dbReference type="SUPFAM" id="SSF52058">
    <property type="entry name" value="L domain-like"/>
    <property type="match status" value="1"/>
</dbReference>
<dbReference type="Gramene" id="OE9A107621T1">
    <property type="protein sequence ID" value="OE9A107621C1"/>
    <property type="gene ID" value="OE9A107621"/>
</dbReference>
<evidence type="ECO:0000256" key="2">
    <source>
        <dbReference type="ARBA" id="ARBA00022614"/>
    </source>
</evidence>
<proteinExistence type="inferred from homology"/>
<dbReference type="Pfam" id="PF23247">
    <property type="entry name" value="LRR_RPS2"/>
    <property type="match status" value="2"/>
</dbReference>
<feature type="domain" description="Disease resistance protein At4g27190-like leucine-rich repeats" evidence="9">
    <location>
        <begin position="746"/>
        <end position="859"/>
    </location>
</feature>
<name>A0A8S0TF87_OLEEU</name>
<dbReference type="Gene3D" id="1.10.8.430">
    <property type="entry name" value="Helical domain of apoptotic protease-activating factors"/>
    <property type="match status" value="1"/>
</dbReference>
<dbReference type="InterPro" id="IPR032675">
    <property type="entry name" value="LRR_dom_sf"/>
</dbReference>
<keyword evidence="4" id="KW-0547">Nucleotide-binding</keyword>
<reference evidence="11 12" key="1">
    <citation type="submission" date="2019-12" db="EMBL/GenBank/DDBJ databases">
        <authorList>
            <person name="Alioto T."/>
            <person name="Alioto T."/>
            <person name="Gomez Garrido J."/>
        </authorList>
    </citation>
    <scope>NUCLEOTIDE SEQUENCE [LARGE SCALE GENOMIC DNA]</scope>
</reference>
<dbReference type="Gene3D" id="3.40.50.300">
    <property type="entry name" value="P-loop containing nucleotide triphosphate hydrolases"/>
    <property type="match status" value="1"/>
</dbReference>
<feature type="domain" description="Disease resistance protein At4g27190-like leucine-rich repeats" evidence="9">
    <location>
        <begin position="907"/>
        <end position="1036"/>
    </location>
</feature>
<evidence type="ECO:0000259" key="8">
    <source>
        <dbReference type="Pfam" id="PF00931"/>
    </source>
</evidence>
<dbReference type="EMBL" id="CACTIH010006058">
    <property type="protein sequence ID" value="CAA3003949.1"/>
    <property type="molecule type" value="Genomic_DNA"/>
</dbReference>
<evidence type="ECO:0000256" key="6">
    <source>
        <dbReference type="ARBA" id="ARBA00022840"/>
    </source>
</evidence>
<dbReference type="Pfam" id="PF00931">
    <property type="entry name" value="NB-ARC"/>
    <property type="match status" value="1"/>
</dbReference>
<keyword evidence="12" id="KW-1185">Reference proteome</keyword>
<dbReference type="SUPFAM" id="SSF52540">
    <property type="entry name" value="P-loop containing nucleoside triphosphate hydrolases"/>
    <property type="match status" value="1"/>
</dbReference>
<dbReference type="InterPro" id="IPR042197">
    <property type="entry name" value="Apaf_helical"/>
</dbReference>
<dbReference type="AlphaFoldDB" id="A0A8S0TF87"/>
<evidence type="ECO:0000256" key="7">
    <source>
        <dbReference type="SAM" id="Coils"/>
    </source>
</evidence>
<dbReference type="GO" id="GO:0005524">
    <property type="term" value="F:ATP binding"/>
    <property type="evidence" value="ECO:0007669"/>
    <property type="project" value="UniProtKB-KW"/>
</dbReference>
<keyword evidence="6" id="KW-0067">ATP-binding</keyword>
<evidence type="ECO:0000256" key="4">
    <source>
        <dbReference type="ARBA" id="ARBA00022741"/>
    </source>
</evidence>
<dbReference type="InterPro" id="IPR055414">
    <property type="entry name" value="LRR_R13L4/SHOC2-like"/>
</dbReference>
<dbReference type="InterPro" id="IPR002182">
    <property type="entry name" value="NB-ARC"/>
</dbReference>
<dbReference type="SUPFAM" id="SSF52047">
    <property type="entry name" value="RNI-like"/>
    <property type="match status" value="1"/>
</dbReference>
<dbReference type="Pfam" id="PF23598">
    <property type="entry name" value="LRR_14"/>
    <property type="match status" value="1"/>
</dbReference>
<evidence type="ECO:0000256" key="1">
    <source>
        <dbReference type="ARBA" id="ARBA00008894"/>
    </source>
</evidence>
<evidence type="ECO:0000313" key="11">
    <source>
        <dbReference type="EMBL" id="CAA3003949.1"/>
    </source>
</evidence>
<comment type="similarity">
    <text evidence="1">Belongs to the disease resistance NB-LRR family.</text>
</comment>
<organism evidence="11 12">
    <name type="scientific">Olea europaea subsp. europaea</name>
    <dbReference type="NCBI Taxonomy" id="158383"/>
    <lineage>
        <taxon>Eukaryota</taxon>
        <taxon>Viridiplantae</taxon>
        <taxon>Streptophyta</taxon>
        <taxon>Embryophyta</taxon>
        <taxon>Tracheophyta</taxon>
        <taxon>Spermatophyta</taxon>
        <taxon>Magnoliopsida</taxon>
        <taxon>eudicotyledons</taxon>
        <taxon>Gunneridae</taxon>
        <taxon>Pentapetalae</taxon>
        <taxon>asterids</taxon>
        <taxon>lamiids</taxon>
        <taxon>Lamiales</taxon>
        <taxon>Oleaceae</taxon>
        <taxon>Oleeae</taxon>
        <taxon>Olea</taxon>
    </lineage>
</organism>
<dbReference type="GO" id="GO:0043531">
    <property type="term" value="F:ADP binding"/>
    <property type="evidence" value="ECO:0007669"/>
    <property type="project" value="InterPro"/>
</dbReference>
<dbReference type="Gene3D" id="1.10.10.10">
    <property type="entry name" value="Winged helix-like DNA-binding domain superfamily/Winged helix DNA-binding domain"/>
    <property type="match status" value="1"/>
</dbReference>
<evidence type="ECO:0000313" key="12">
    <source>
        <dbReference type="Proteomes" id="UP000594638"/>
    </source>
</evidence>
<keyword evidence="7" id="KW-0175">Coiled coil</keyword>
<dbReference type="FunFam" id="3.40.50.300:FF:001091">
    <property type="entry name" value="Probable disease resistance protein At1g61300"/>
    <property type="match status" value="1"/>
</dbReference>
<dbReference type="InterPro" id="IPR050905">
    <property type="entry name" value="Plant_NBS-LRR"/>
</dbReference>
<dbReference type="Proteomes" id="UP000594638">
    <property type="component" value="Unassembled WGS sequence"/>
</dbReference>
<accession>A0A8S0TF87</accession>
<feature type="domain" description="NB-ARC" evidence="8">
    <location>
        <begin position="162"/>
        <end position="324"/>
    </location>
</feature>
<gene>
    <name evidence="11" type="ORF">OLEA9_A107621</name>
</gene>
<evidence type="ECO:0000256" key="5">
    <source>
        <dbReference type="ARBA" id="ARBA00022821"/>
    </source>
</evidence>
<sequence length="1144" mass="131774">MAIDIVFSIVGKLAEYAIDPILCQFKYMIFYNRKIQTLRDTVKDLEIKESDVRQLVVQAERNMEAIKSDVKDWLQKVDDLKKQADEVLEGATYSEMQCLFLRCPNLKTRCSLGRKATKKIVEVAKLRLESKFEKVGERKPMAQMPYQNPGDFVAFETRISKKKEIMEALKDKDVSIIGICGMPGVGKTTIANEISQEAEDDKLFDEFAWVDVSREPNVTKIQGELAVVLGLEIEDITNETMRARRLGERLGGNKSKSILVILDDVWEDNVLEKIGIPSARYDKMLKILLTSRLEDVCKNMGAKKIFSIDLLNEKESWELFKEKAEIYDDATDVIKDTAEKIVKECDRLPLALVIVGRALSKKAEHVWKNALEELRNSRVANIKGVQKLVYSRIELSYNYLESDEAKSLLLLCSLYAEDDMIAIENLVRYAWGLELFRGTTTLITTRDKVNTIVDDLKSCYLLLPAKDKDCVRLHDVIRDVCLQIASKDGHAYMSKHIGLKEWPKDDDDVSYSAISLTMNELNQLPSGLEYPNLKFLRVECTQLYSSLKLNISKKNFADMKELRVLDFQRMTIQISSSMQLLTKLRTLNLVHCTLQIENSTIGNLKRLEVLNFYDSNLDHFPDDIAELSNLRSLDLRFSSYCPLPPGIFSKLKKLEELYMGIFEIKDVELKQRECIIQEISSLSGLNTFQICTNDSQFLLQILHVLCIEKLERFHIELTGFGENGYYYFRRRLYLSLTGNMDESVLSQLAITSLMRRTDHLSIDIYHSPQVIERKNMLDENAFWCLNRNHPTGAFDRLQEINLYGISRMKHLWRGVIKPPSLHNLRSLNMRKCPSLESLFSESVALCMVNLQSLSISDCEMLDEIVSMDIEENEVTRMLEFPKLQNILLQNLRNFKSFICGSNNMPQPMFKQVTFPNLESLYVRKLGRTVKILDELKQIRSHKLRKLDVECLDDVSILFEYTKDDAEISILSQLKILMVRFLPKLVHITRMFPKGINIFENLTGLQVRECDNLRYLFTPSIANTLVALNVLWVGKCGAIEEIIGRQEEDDSSNIEIVEEGIRRRIEFSKLRDLTLIHLDRFRMISSQNYELVFSSLEHLHIENCPVMTKLCLRQLSAPKLQKVLIEGGNYVDISNFLDSEGSIQV</sequence>
<dbReference type="OrthoDB" id="1579323at2759"/>
<evidence type="ECO:0000256" key="3">
    <source>
        <dbReference type="ARBA" id="ARBA00022737"/>
    </source>
</evidence>
<dbReference type="Gene3D" id="3.80.10.10">
    <property type="entry name" value="Ribonuclease Inhibitor"/>
    <property type="match status" value="2"/>
</dbReference>
<protein>
    <submittedName>
        <fullName evidence="11">Disease resistance At4g27190-like</fullName>
    </submittedName>
</protein>
<dbReference type="PANTHER" id="PTHR33463">
    <property type="entry name" value="NB-ARC DOMAIN-CONTAINING PROTEIN-RELATED"/>
    <property type="match status" value="1"/>
</dbReference>
<keyword evidence="2" id="KW-0433">Leucine-rich repeat</keyword>
<evidence type="ECO:0000259" key="9">
    <source>
        <dbReference type="Pfam" id="PF23247"/>
    </source>
</evidence>
<dbReference type="InterPro" id="IPR036388">
    <property type="entry name" value="WH-like_DNA-bd_sf"/>
</dbReference>
<dbReference type="PRINTS" id="PR00364">
    <property type="entry name" value="DISEASERSIST"/>
</dbReference>
<evidence type="ECO:0000259" key="10">
    <source>
        <dbReference type="Pfam" id="PF23598"/>
    </source>
</evidence>